<dbReference type="InterPro" id="IPR036396">
    <property type="entry name" value="Cyt_P450_sf"/>
</dbReference>
<comment type="caution">
    <text evidence="13">The sequence shown here is derived from an EMBL/GenBank/DDBJ whole genome shotgun (WGS) entry which is preliminary data.</text>
</comment>
<dbReference type="Gene3D" id="2.30.30.790">
    <property type="match status" value="1"/>
</dbReference>
<evidence type="ECO:0000256" key="2">
    <source>
        <dbReference type="ARBA" id="ARBA00005179"/>
    </source>
</evidence>
<gene>
    <name evidence="13" type="ORF">EW145_g596</name>
</gene>
<dbReference type="SUPFAM" id="SSF48264">
    <property type="entry name" value="Cytochrome P450"/>
    <property type="match status" value="1"/>
</dbReference>
<organism evidence="13 14">
    <name type="scientific">Phellinidium pouzarii</name>
    <dbReference type="NCBI Taxonomy" id="167371"/>
    <lineage>
        <taxon>Eukaryota</taxon>
        <taxon>Fungi</taxon>
        <taxon>Dikarya</taxon>
        <taxon>Basidiomycota</taxon>
        <taxon>Agaricomycotina</taxon>
        <taxon>Agaricomycetes</taxon>
        <taxon>Hymenochaetales</taxon>
        <taxon>Hymenochaetaceae</taxon>
        <taxon>Phellinidium</taxon>
    </lineage>
</organism>
<evidence type="ECO:0000256" key="12">
    <source>
        <dbReference type="PIRSR" id="PIRSR602401-1"/>
    </source>
</evidence>
<dbReference type="InterPro" id="IPR008991">
    <property type="entry name" value="Translation_prot_SH3-like_sf"/>
</dbReference>
<dbReference type="GO" id="GO:0020037">
    <property type="term" value="F:heme binding"/>
    <property type="evidence" value="ECO:0007669"/>
    <property type="project" value="InterPro"/>
</dbReference>
<evidence type="ECO:0000256" key="7">
    <source>
        <dbReference type="ARBA" id="ARBA00022980"/>
    </source>
</evidence>
<evidence type="ECO:0000256" key="6">
    <source>
        <dbReference type="ARBA" id="ARBA00022723"/>
    </source>
</evidence>
<dbReference type="GO" id="GO:1990904">
    <property type="term" value="C:ribonucleoprotein complex"/>
    <property type="evidence" value="ECO:0007669"/>
    <property type="project" value="UniProtKB-KW"/>
</dbReference>
<evidence type="ECO:0000256" key="10">
    <source>
        <dbReference type="ARBA" id="ARBA00023033"/>
    </source>
</evidence>
<evidence type="ECO:0000313" key="14">
    <source>
        <dbReference type="Proteomes" id="UP000308199"/>
    </source>
</evidence>
<dbReference type="PROSITE" id="PS00086">
    <property type="entry name" value="CYTOCHROME_P450"/>
    <property type="match status" value="1"/>
</dbReference>
<dbReference type="InterPro" id="IPR001857">
    <property type="entry name" value="Ribosomal_bL19"/>
</dbReference>
<name>A0A4S4LIC3_9AGAM</name>
<dbReference type="GO" id="GO:0003735">
    <property type="term" value="F:structural constituent of ribosome"/>
    <property type="evidence" value="ECO:0007669"/>
    <property type="project" value="InterPro"/>
</dbReference>
<dbReference type="AlphaFoldDB" id="A0A4S4LIC3"/>
<dbReference type="Gene3D" id="1.10.630.10">
    <property type="entry name" value="Cytochrome P450"/>
    <property type="match status" value="1"/>
</dbReference>
<evidence type="ECO:0000256" key="4">
    <source>
        <dbReference type="ARBA" id="ARBA00010617"/>
    </source>
</evidence>
<keyword evidence="14" id="KW-1185">Reference proteome</keyword>
<dbReference type="InterPro" id="IPR002401">
    <property type="entry name" value="Cyt_P450_E_grp-I"/>
</dbReference>
<accession>A0A4S4LIC3</accession>
<dbReference type="OrthoDB" id="2789670at2759"/>
<comment type="cofactor">
    <cofactor evidence="1 12">
        <name>heme</name>
        <dbReference type="ChEBI" id="CHEBI:30413"/>
    </cofactor>
</comment>
<reference evidence="13 14" key="1">
    <citation type="submission" date="2019-02" db="EMBL/GenBank/DDBJ databases">
        <title>Genome sequencing of the rare red list fungi Phellinidium pouzarii.</title>
        <authorList>
            <person name="Buettner E."/>
            <person name="Kellner H."/>
        </authorList>
    </citation>
    <scope>NUCLEOTIDE SEQUENCE [LARGE SCALE GENOMIC DNA]</scope>
    <source>
        <strain evidence="13 14">DSM 108285</strain>
    </source>
</reference>
<comment type="similarity">
    <text evidence="3">Belongs to the bacterial ribosomal protein bL19 family.</text>
</comment>
<dbReference type="InterPro" id="IPR050364">
    <property type="entry name" value="Cytochrome_P450_fung"/>
</dbReference>
<evidence type="ECO:0008006" key="15">
    <source>
        <dbReference type="Google" id="ProtNLM"/>
    </source>
</evidence>
<dbReference type="EMBL" id="SGPK01000012">
    <property type="protein sequence ID" value="THH11537.1"/>
    <property type="molecule type" value="Genomic_DNA"/>
</dbReference>
<keyword evidence="8" id="KW-0560">Oxidoreductase</keyword>
<dbReference type="PRINTS" id="PR00463">
    <property type="entry name" value="EP450I"/>
</dbReference>
<evidence type="ECO:0000256" key="3">
    <source>
        <dbReference type="ARBA" id="ARBA00005781"/>
    </source>
</evidence>
<dbReference type="InterPro" id="IPR017972">
    <property type="entry name" value="Cyt_P450_CS"/>
</dbReference>
<dbReference type="GO" id="GO:0004497">
    <property type="term" value="F:monooxygenase activity"/>
    <property type="evidence" value="ECO:0007669"/>
    <property type="project" value="UniProtKB-KW"/>
</dbReference>
<dbReference type="GO" id="GO:0005506">
    <property type="term" value="F:iron ion binding"/>
    <property type="evidence" value="ECO:0007669"/>
    <property type="project" value="InterPro"/>
</dbReference>
<comment type="pathway">
    <text evidence="2">Secondary metabolite biosynthesis.</text>
</comment>
<keyword evidence="6 12" id="KW-0479">Metal-binding</keyword>
<dbReference type="Pfam" id="PF00067">
    <property type="entry name" value="p450"/>
    <property type="match status" value="1"/>
</dbReference>
<keyword evidence="7" id="KW-0689">Ribosomal protein</keyword>
<comment type="similarity">
    <text evidence="4">Belongs to the cytochrome P450 family.</text>
</comment>
<evidence type="ECO:0000256" key="5">
    <source>
        <dbReference type="ARBA" id="ARBA00022617"/>
    </source>
</evidence>
<dbReference type="InterPro" id="IPR001128">
    <property type="entry name" value="Cyt_P450"/>
</dbReference>
<evidence type="ECO:0000256" key="8">
    <source>
        <dbReference type="ARBA" id="ARBA00023002"/>
    </source>
</evidence>
<dbReference type="Proteomes" id="UP000308199">
    <property type="component" value="Unassembled WGS sequence"/>
</dbReference>
<evidence type="ECO:0000313" key="13">
    <source>
        <dbReference type="EMBL" id="THH11537.1"/>
    </source>
</evidence>
<keyword evidence="11" id="KW-0687">Ribonucleoprotein</keyword>
<dbReference type="GO" id="GO:0006412">
    <property type="term" value="P:translation"/>
    <property type="evidence" value="ECO:0007669"/>
    <property type="project" value="InterPro"/>
</dbReference>
<keyword evidence="10" id="KW-0503">Monooxygenase</keyword>
<dbReference type="Pfam" id="PF01245">
    <property type="entry name" value="Ribosomal_L19"/>
    <property type="match status" value="1"/>
</dbReference>
<dbReference type="SUPFAM" id="SSF50104">
    <property type="entry name" value="Translation proteins SH3-like domain"/>
    <property type="match status" value="1"/>
</dbReference>
<sequence length="755" mass="84332">MASRLLEMPLAAKVALLALVISATIFIKERKKGASELPLPPGPPGHWLFGNEFPRSYAQRTYVKWAREYGPVFSLKRGNTLSVFICGQQAAIDIMEKENASLADRPRIISAGEIMSGGKRMLMVGSGERFKKMRKALNSQMHIKVVEDYAPVQTCAAKNMLLDILDQPDLHLIHTKRYAASVILTLTYGKTTPTSYSDLEVQEINKCLARLSKAMLPGAFLVDTYPILRHVPGYTSSLIQSHKEELALFRSMFDAVREKLQKNEAQPCFAKYLIEKQAEYELADDELAYLAGSMFGAGVDTSATAISVVIMAAACFPDAQRKVQEQLDIIVGHDRMPSFDDMEALTEVTAFYLETFRWRPITVGGFAHRATKDIIYGPYRIPEGASVYGSHWAIGRDPDVYTDPENFTPSRWLTKQGEINNELKHFSFGFGRRVCPGQHVANRSVYISSACLLWAFNISQDPSSPIDPLAFTDTANAHPLPFRAKFEPRLQNLKEFMLPIRPASVILAHFIKWRARQMSSVFSDYPFSKVASLSSPPVPATEGLRKGKGIMAHLQKALIAPEKRYMVEVLFSRRHPKRLLPGSVIEAHSKQAPYKFTGVLLGVRRRGIDTSFTLRNIVQRMGVEMQIFVNSPDLTKVAVVQTAGGIGSKDECHLRRSKTLIGLYGREDCTGLASLCISSIKCLPKLQSIMLFILLPSCKTIEDIPLQLHSFVGIPSSEPVYKSRAKSETNNNWPRNPNALVLRLQYSRSLQGLLC</sequence>
<dbReference type="CDD" id="cd11065">
    <property type="entry name" value="CYP64-like"/>
    <property type="match status" value="1"/>
</dbReference>
<dbReference type="PANTHER" id="PTHR46300">
    <property type="entry name" value="P450, PUTATIVE (EUROFUNG)-RELATED-RELATED"/>
    <property type="match status" value="1"/>
</dbReference>
<dbReference type="GO" id="GO:0016705">
    <property type="term" value="F:oxidoreductase activity, acting on paired donors, with incorporation or reduction of molecular oxygen"/>
    <property type="evidence" value="ECO:0007669"/>
    <property type="project" value="InterPro"/>
</dbReference>
<evidence type="ECO:0000256" key="1">
    <source>
        <dbReference type="ARBA" id="ARBA00001971"/>
    </source>
</evidence>
<protein>
    <recommendedName>
        <fullName evidence="15">Cytochrome P450</fullName>
    </recommendedName>
</protein>
<keyword evidence="5 12" id="KW-0349">Heme</keyword>
<keyword evidence="9 12" id="KW-0408">Iron</keyword>
<feature type="binding site" description="axial binding residue" evidence="12">
    <location>
        <position position="435"/>
    </location>
    <ligand>
        <name>heme</name>
        <dbReference type="ChEBI" id="CHEBI:30413"/>
    </ligand>
    <ligandPart>
        <name>Fe</name>
        <dbReference type="ChEBI" id="CHEBI:18248"/>
    </ligandPart>
</feature>
<evidence type="ECO:0000256" key="11">
    <source>
        <dbReference type="ARBA" id="ARBA00023274"/>
    </source>
</evidence>
<dbReference type="PANTHER" id="PTHR46300:SF1">
    <property type="entry name" value="P450, PUTATIVE (EUROFUNG)-RELATED"/>
    <property type="match status" value="1"/>
</dbReference>
<evidence type="ECO:0000256" key="9">
    <source>
        <dbReference type="ARBA" id="ARBA00023004"/>
    </source>
</evidence>
<dbReference type="InterPro" id="IPR038657">
    <property type="entry name" value="Ribosomal_bL19_sf"/>
</dbReference>
<proteinExistence type="inferred from homology"/>
<dbReference type="GO" id="GO:0005840">
    <property type="term" value="C:ribosome"/>
    <property type="evidence" value="ECO:0007669"/>
    <property type="project" value="UniProtKB-KW"/>
</dbReference>